<comment type="similarity">
    <text evidence="1">Belongs to the TRAFAC class TrmE-Era-EngA-EngB-Septin-like GTPase superfamily. AIG1/Toc34/Toc159-like paraseptin GTPase family. IAN subfamily.</text>
</comment>
<keyword evidence="2" id="KW-0547">Nucleotide-binding</keyword>
<dbReference type="EMBL" id="JAMKFB020000017">
    <property type="protein sequence ID" value="KAL0169101.1"/>
    <property type="molecule type" value="Genomic_DNA"/>
</dbReference>
<evidence type="ECO:0000259" key="5">
    <source>
        <dbReference type="Pfam" id="PF04548"/>
    </source>
</evidence>
<name>A0ABD0R3Y1_CIRMR</name>
<accession>A0ABD0R3Y1</accession>
<gene>
    <name evidence="7" type="ORF">M9458_011412</name>
    <name evidence="6" type="ORF">M9458_033697</name>
</gene>
<feature type="non-terminal residue" evidence="7">
    <location>
        <position position="1"/>
    </location>
</feature>
<dbReference type="PANTHER" id="PTHR10903">
    <property type="entry name" value="GTPASE, IMAP FAMILY MEMBER-RELATED"/>
    <property type="match status" value="1"/>
</dbReference>
<dbReference type="InterPro" id="IPR006703">
    <property type="entry name" value="G_AIG1"/>
</dbReference>
<dbReference type="Gene3D" id="3.40.50.300">
    <property type="entry name" value="P-loop containing nucleotide triphosphate hydrolases"/>
    <property type="match status" value="1"/>
</dbReference>
<dbReference type="PANTHER" id="PTHR10903:SF170">
    <property type="entry name" value="GTPASE IMAP FAMILY MEMBER 7"/>
    <property type="match status" value="1"/>
</dbReference>
<keyword evidence="4" id="KW-0175">Coiled coil</keyword>
<evidence type="ECO:0000256" key="1">
    <source>
        <dbReference type="ARBA" id="ARBA00008535"/>
    </source>
</evidence>
<dbReference type="InterPro" id="IPR045058">
    <property type="entry name" value="GIMA/IAN/Toc"/>
</dbReference>
<feature type="coiled-coil region" evidence="4">
    <location>
        <begin position="65"/>
        <end position="114"/>
    </location>
</feature>
<feature type="domain" description="AIG1-type G" evidence="5">
    <location>
        <begin position="8"/>
        <end position="107"/>
    </location>
</feature>
<evidence type="ECO:0000313" key="7">
    <source>
        <dbReference type="EMBL" id="KAL0193116.1"/>
    </source>
</evidence>
<dbReference type="GO" id="GO:0005525">
    <property type="term" value="F:GTP binding"/>
    <property type="evidence" value="ECO:0007669"/>
    <property type="project" value="UniProtKB-KW"/>
</dbReference>
<sequence length="147" mass="17336">AVTAPATQMKITVDTREVDGKQVAVINIPDWLSSELSTEEIQQNIQFYINLIPQKPYTLLLVIPVKQFKEKEREMEKKIKEIFQDRLLEMPMILFTATNEQEEEEIQKRNLKRKWGIKFHVLKISQNVSLFELLKIRYSQFLSDLGL</sequence>
<proteinExistence type="inferred from homology"/>
<keyword evidence="3" id="KW-0342">GTP-binding</keyword>
<evidence type="ECO:0000313" key="6">
    <source>
        <dbReference type="EMBL" id="KAL0169101.1"/>
    </source>
</evidence>
<reference evidence="7 8" key="1">
    <citation type="submission" date="2024-05" db="EMBL/GenBank/DDBJ databases">
        <title>Genome sequencing and assembly of Indian major carp, Cirrhinus mrigala (Hamilton, 1822).</title>
        <authorList>
            <person name="Mohindra V."/>
            <person name="Chowdhury L.M."/>
            <person name="Lal K."/>
            <person name="Jena J.K."/>
        </authorList>
    </citation>
    <scope>NUCLEOTIDE SEQUENCE [LARGE SCALE GENOMIC DNA]</scope>
    <source>
        <strain evidence="7">CM1030</strain>
        <tissue evidence="7">Blood</tissue>
    </source>
</reference>
<evidence type="ECO:0000256" key="4">
    <source>
        <dbReference type="SAM" id="Coils"/>
    </source>
</evidence>
<protein>
    <recommendedName>
        <fullName evidence="5">AIG1-type G domain-containing protein</fullName>
    </recommendedName>
</protein>
<comment type="caution">
    <text evidence="7">The sequence shown here is derived from an EMBL/GenBank/DDBJ whole genome shotgun (WGS) entry which is preliminary data.</text>
</comment>
<dbReference type="InterPro" id="IPR027417">
    <property type="entry name" value="P-loop_NTPase"/>
</dbReference>
<feature type="non-terminal residue" evidence="7">
    <location>
        <position position="147"/>
    </location>
</feature>
<keyword evidence="8" id="KW-1185">Reference proteome</keyword>
<evidence type="ECO:0000256" key="3">
    <source>
        <dbReference type="ARBA" id="ARBA00023134"/>
    </source>
</evidence>
<organism evidence="7 8">
    <name type="scientific">Cirrhinus mrigala</name>
    <name type="common">Mrigala</name>
    <dbReference type="NCBI Taxonomy" id="683832"/>
    <lineage>
        <taxon>Eukaryota</taxon>
        <taxon>Metazoa</taxon>
        <taxon>Chordata</taxon>
        <taxon>Craniata</taxon>
        <taxon>Vertebrata</taxon>
        <taxon>Euteleostomi</taxon>
        <taxon>Actinopterygii</taxon>
        <taxon>Neopterygii</taxon>
        <taxon>Teleostei</taxon>
        <taxon>Ostariophysi</taxon>
        <taxon>Cypriniformes</taxon>
        <taxon>Cyprinidae</taxon>
        <taxon>Labeoninae</taxon>
        <taxon>Labeonini</taxon>
        <taxon>Cirrhinus</taxon>
    </lineage>
</organism>
<evidence type="ECO:0000256" key="2">
    <source>
        <dbReference type="ARBA" id="ARBA00022741"/>
    </source>
</evidence>
<dbReference type="Proteomes" id="UP001529510">
    <property type="component" value="Unassembled WGS sequence"/>
</dbReference>
<evidence type="ECO:0000313" key="8">
    <source>
        <dbReference type="Proteomes" id="UP001529510"/>
    </source>
</evidence>
<dbReference type="Pfam" id="PF04548">
    <property type="entry name" value="AIG1"/>
    <property type="match status" value="1"/>
</dbReference>
<dbReference type="AlphaFoldDB" id="A0ABD0R3Y1"/>
<dbReference type="EMBL" id="JAMKFB020000005">
    <property type="protein sequence ID" value="KAL0193116.1"/>
    <property type="molecule type" value="Genomic_DNA"/>
</dbReference>